<dbReference type="PIRSF" id="PIRSF037125">
    <property type="entry name" value="D-site_20S_pre-rRNA_nuclease"/>
    <property type="match status" value="1"/>
</dbReference>
<feature type="region of interest" description="Disordered" evidence="10">
    <location>
        <begin position="228"/>
        <end position="247"/>
    </location>
</feature>
<dbReference type="Pfam" id="PF08772">
    <property type="entry name" value="Zn_ribbon_NOB1"/>
    <property type="match status" value="1"/>
</dbReference>
<evidence type="ECO:0000256" key="5">
    <source>
        <dbReference type="ARBA" id="ARBA00022801"/>
    </source>
</evidence>
<feature type="binding site" evidence="9">
    <location>
        <position position="432"/>
    </location>
    <ligand>
        <name>Zn(2+)</name>
        <dbReference type="ChEBI" id="CHEBI:29105"/>
    </ligand>
</feature>
<dbReference type="Proteomes" id="UP000002630">
    <property type="component" value="Linkage Group LG01"/>
</dbReference>
<evidence type="ECO:0000256" key="4">
    <source>
        <dbReference type="ARBA" id="ARBA00022723"/>
    </source>
</evidence>
<dbReference type="FunCoup" id="D8LBA5">
    <property type="interactions" value="461"/>
</dbReference>
<feature type="compositionally biased region" description="Low complexity" evidence="10">
    <location>
        <begin position="228"/>
        <end position="243"/>
    </location>
</feature>
<evidence type="ECO:0008006" key="15">
    <source>
        <dbReference type="Google" id="ProtNLM"/>
    </source>
</evidence>
<evidence type="ECO:0000313" key="14">
    <source>
        <dbReference type="Proteomes" id="UP000002630"/>
    </source>
</evidence>
<evidence type="ECO:0000259" key="11">
    <source>
        <dbReference type="Pfam" id="PF08772"/>
    </source>
</evidence>
<comment type="similarity">
    <text evidence="2 8">Belongs to the NOB1 family.</text>
</comment>
<dbReference type="eggNOG" id="KOG2463">
    <property type="taxonomic scope" value="Eukaryota"/>
</dbReference>
<dbReference type="EMBL" id="FN649726">
    <property type="protein sequence ID" value="CBN76614.1"/>
    <property type="molecule type" value="Genomic_DNA"/>
</dbReference>
<dbReference type="GO" id="GO:0016787">
    <property type="term" value="F:hydrolase activity"/>
    <property type="evidence" value="ECO:0007669"/>
    <property type="project" value="UniProtKB-KW"/>
</dbReference>
<reference evidence="13 14" key="1">
    <citation type="journal article" date="2010" name="Nature">
        <title>The Ectocarpus genome and the independent evolution of multicellularity in brown algae.</title>
        <authorList>
            <person name="Cock J.M."/>
            <person name="Sterck L."/>
            <person name="Rouze P."/>
            <person name="Scornet D."/>
            <person name="Allen A.E."/>
            <person name="Amoutzias G."/>
            <person name="Anthouard V."/>
            <person name="Artiguenave F."/>
            <person name="Aury J.M."/>
            <person name="Badger J.H."/>
            <person name="Beszteri B."/>
            <person name="Billiau K."/>
            <person name="Bonnet E."/>
            <person name="Bothwell J.H."/>
            <person name="Bowler C."/>
            <person name="Boyen C."/>
            <person name="Brownlee C."/>
            <person name="Carrano C.J."/>
            <person name="Charrier B."/>
            <person name="Cho G.Y."/>
            <person name="Coelho S.M."/>
            <person name="Collen J."/>
            <person name="Corre E."/>
            <person name="Da Silva C."/>
            <person name="Delage L."/>
            <person name="Delaroque N."/>
            <person name="Dittami S.M."/>
            <person name="Doulbeau S."/>
            <person name="Elias M."/>
            <person name="Farnham G."/>
            <person name="Gachon C.M."/>
            <person name="Gschloessl B."/>
            <person name="Heesch S."/>
            <person name="Jabbari K."/>
            <person name="Jubin C."/>
            <person name="Kawai H."/>
            <person name="Kimura K."/>
            <person name="Kloareg B."/>
            <person name="Kupper F.C."/>
            <person name="Lang D."/>
            <person name="Le Bail A."/>
            <person name="Leblanc C."/>
            <person name="Lerouge P."/>
            <person name="Lohr M."/>
            <person name="Lopez P.J."/>
            <person name="Martens C."/>
            <person name="Maumus F."/>
            <person name="Michel G."/>
            <person name="Miranda-Saavedra D."/>
            <person name="Morales J."/>
            <person name="Moreau H."/>
            <person name="Motomura T."/>
            <person name="Nagasato C."/>
            <person name="Napoli C.A."/>
            <person name="Nelson D.R."/>
            <person name="Nyvall-Collen P."/>
            <person name="Peters A.F."/>
            <person name="Pommier C."/>
            <person name="Potin P."/>
            <person name="Poulain J."/>
            <person name="Quesneville H."/>
            <person name="Read B."/>
            <person name="Rensing S.A."/>
            <person name="Ritter A."/>
            <person name="Rousvoal S."/>
            <person name="Samanta M."/>
            <person name="Samson G."/>
            <person name="Schroeder D.C."/>
            <person name="Segurens B."/>
            <person name="Strittmatter M."/>
            <person name="Tonon T."/>
            <person name="Tregear J.W."/>
            <person name="Valentin K."/>
            <person name="von Dassow P."/>
            <person name="Yamagishi T."/>
            <person name="Van de Peer Y."/>
            <person name="Wincker P."/>
        </authorList>
    </citation>
    <scope>NUCLEOTIDE SEQUENCE [LARGE SCALE GENOMIC DNA]</scope>
    <source>
        <strain evidence="14">Ec32 / CCAP1310/4</strain>
    </source>
</reference>
<dbReference type="EMBL" id="FN647682">
    <property type="protein sequence ID" value="CBN76614.1"/>
    <property type="molecule type" value="Genomic_DNA"/>
</dbReference>
<feature type="region of interest" description="Disordered" evidence="10">
    <location>
        <begin position="1"/>
        <end position="72"/>
    </location>
</feature>
<keyword evidence="7 8" id="KW-0539">Nucleus</keyword>
<gene>
    <name evidence="13" type="ORF">Esi_0000_0342</name>
</gene>
<protein>
    <recommendedName>
        <fullName evidence="15">20S-pre-rRNA D-site endonuclease NOB1</fullName>
    </recommendedName>
</protein>
<dbReference type="InterPro" id="IPR036283">
    <property type="entry name" value="NOB1_Zf-like_sf"/>
</dbReference>
<dbReference type="GO" id="GO:0004521">
    <property type="term" value="F:RNA endonuclease activity"/>
    <property type="evidence" value="ECO:0007669"/>
    <property type="project" value="UniProtKB-UniRule"/>
</dbReference>
<dbReference type="STRING" id="2880.D8LBA5"/>
<evidence type="ECO:0000313" key="13">
    <source>
        <dbReference type="EMBL" id="CBN76614.1"/>
    </source>
</evidence>
<keyword evidence="4 8" id="KW-0479">Metal-binding</keyword>
<evidence type="ECO:0000256" key="6">
    <source>
        <dbReference type="ARBA" id="ARBA00022833"/>
    </source>
</evidence>
<feature type="compositionally biased region" description="Low complexity" evidence="10">
    <location>
        <begin position="1"/>
        <end position="40"/>
    </location>
</feature>
<evidence type="ECO:0000256" key="3">
    <source>
        <dbReference type="ARBA" id="ARBA00022722"/>
    </source>
</evidence>
<dbReference type="InterPro" id="IPR033411">
    <property type="entry name" value="Ribonuclease_PIN"/>
</dbReference>
<dbReference type="Gene3D" id="6.20.210.10">
    <property type="entry name" value="Nin one binding (NOB1), Zn-ribbon-like"/>
    <property type="match status" value="1"/>
</dbReference>
<dbReference type="GO" id="GO:0046872">
    <property type="term" value="F:metal ion binding"/>
    <property type="evidence" value="ECO:0007669"/>
    <property type="project" value="UniProtKB-UniRule"/>
</dbReference>
<keyword evidence="5" id="KW-0378">Hydrolase</keyword>
<feature type="domain" description="Nin one binding (NOB1) Zn-ribbon-like" evidence="11">
    <location>
        <begin position="404"/>
        <end position="473"/>
    </location>
</feature>
<comment type="subcellular location">
    <subcellularLocation>
        <location evidence="1">Nucleus</location>
    </subcellularLocation>
</comment>
<keyword evidence="14" id="KW-1185">Reference proteome</keyword>
<accession>D8LBA5</accession>
<feature type="compositionally biased region" description="Low complexity" evidence="10">
    <location>
        <begin position="60"/>
        <end position="72"/>
    </location>
</feature>
<dbReference type="Gene3D" id="3.40.50.1010">
    <property type="entry name" value="5'-nuclease"/>
    <property type="match status" value="1"/>
</dbReference>
<dbReference type="SUPFAM" id="SSF144206">
    <property type="entry name" value="NOB1 zinc finger-like"/>
    <property type="match status" value="1"/>
</dbReference>
<feature type="compositionally biased region" description="Basic residues" evidence="10">
    <location>
        <begin position="544"/>
        <end position="556"/>
    </location>
</feature>
<evidence type="ECO:0000256" key="9">
    <source>
        <dbReference type="PIRSR" id="PIRSR037125-1"/>
    </source>
</evidence>
<evidence type="ECO:0000256" key="10">
    <source>
        <dbReference type="SAM" id="MobiDB-lite"/>
    </source>
</evidence>
<evidence type="ECO:0000256" key="8">
    <source>
        <dbReference type="PIRNR" id="PIRNR037125"/>
    </source>
</evidence>
<dbReference type="InterPro" id="IPR017117">
    <property type="entry name" value="Nob1_euk"/>
</dbReference>
<dbReference type="CDD" id="cd09876">
    <property type="entry name" value="PIN_Nob1-like"/>
    <property type="match status" value="1"/>
</dbReference>
<dbReference type="GO" id="GO:0030688">
    <property type="term" value="C:preribosome, small subunit precursor"/>
    <property type="evidence" value="ECO:0007669"/>
    <property type="project" value="TreeGrafter"/>
</dbReference>
<sequence length="556" mass="57810">MAQPLPSSSTSPPVPDASPSGTVGAVADTADAATFTTVVAPPRKAANTQRKGRGKKKPYAVGAGPSPAPAAGDQKLTHLVIDSGAIIKGAGMTLASAAENFWTIPEVVAEIRDKKARQHLESLPFELKLREPSDEAMKFAASFARQTGDLRSLSRVDLKVIALAYMLERQETGAGHLRTAPIRPGTKVNSNRKGVSAPTLAPANDATEEASAKVLADATLQTASTTTATAAKAAAPSDAPTSSWSLMARSNPAPFKVPAKADPAPLPAAAAPPPLDTDDDPAGHFTTSGVASPGAAAAADRPRPDGAKPGTSRIMSTAAAFGVSGGGADDDDGEGWVNPSNIKSQKAAGIGLNGPSQTQRKGSHKGRSTVASQCRAGCVTTDFAMQNVILQVGLPLLSLDGMAVHRVKQWILRCAACFKTCTEMGRLFCPVCGNATLDRVSCSVNANSGATRVHLRKNHKVNLRGSKFSIPAANPAKGRFEGDLLLREDQLLSGIWAQKARRKEKDVSSMFGEDITGNVGLTVSKSADLVVGYGRKNPNSARGRERRGKKGVKTRL</sequence>
<dbReference type="GO" id="GO:0030490">
    <property type="term" value="P:maturation of SSU-rRNA"/>
    <property type="evidence" value="ECO:0007669"/>
    <property type="project" value="TreeGrafter"/>
</dbReference>
<proteinExistence type="inferred from homology"/>
<dbReference type="PANTHER" id="PTHR12814:SF2">
    <property type="entry name" value="RNA-BINDING PROTEIN NOB1"/>
    <property type="match status" value="1"/>
</dbReference>
<dbReference type="InParanoid" id="D8LBA5"/>
<keyword evidence="6 8" id="KW-0862">Zinc</keyword>
<feature type="region of interest" description="Disordered" evidence="10">
    <location>
        <begin position="177"/>
        <end position="208"/>
    </location>
</feature>
<evidence type="ECO:0000256" key="1">
    <source>
        <dbReference type="ARBA" id="ARBA00004123"/>
    </source>
</evidence>
<dbReference type="InterPro" id="IPR039907">
    <property type="entry name" value="NOB1"/>
</dbReference>
<feature type="domain" description="Ribonuclease PIN" evidence="12">
    <location>
        <begin position="79"/>
        <end position="167"/>
    </location>
</feature>
<evidence type="ECO:0000256" key="7">
    <source>
        <dbReference type="ARBA" id="ARBA00023242"/>
    </source>
</evidence>
<feature type="region of interest" description="Disordered" evidence="10">
    <location>
        <begin position="533"/>
        <end position="556"/>
    </location>
</feature>
<dbReference type="AlphaFoldDB" id="D8LBA5"/>
<feature type="region of interest" description="Disordered" evidence="10">
    <location>
        <begin position="254"/>
        <end position="366"/>
    </location>
</feature>
<name>D8LBA5_ECTSI</name>
<feature type="binding site" evidence="9">
    <location>
        <position position="417"/>
    </location>
    <ligand>
        <name>Zn(2+)</name>
        <dbReference type="ChEBI" id="CHEBI:29105"/>
    </ligand>
</feature>
<evidence type="ECO:0000256" key="2">
    <source>
        <dbReference type="ARBA" id="ARBA00005858"/>
    </source>
</evidence>
<evidence type="ECO:0000259" key="12">
    <source>
        <dbReference type="Pfam" id="PF17146"/>
    </source>
</evidence>
<dbReference type="OMA" id="GYELECE"/>
<dbReference type="FunFam" id="3.40.50.1010:FF:000020">
    <property type="entry name" value="20S-pre-rRNA D-site endonuclease NOB1"/>
    <property type="match status" value="1"/>
</dbReference>
<keyword evidence="3" id="KW-0540">Nuclease</keyword>
<feature type="binding site" evidence="9">
    <location>
        <position position="429"/>
    </location>
    <ligand>
        <name>Zn(2+)</name>
        <dbReference type="ChEBI" id="CHEBI:29105"/>
    </ligand>
</feature>
<feature type="binding site" evidence="9">
    <location>
        <position position="414"/>
    </location>
    <ligand>
        <name>Zn(2+)</name>
        <dbReference type="ChEBI" id="CHEBI:29105"/>
    </ligand>
</feature>
<dbReference type="OrthoDB" id="446759at2759"/>
<dbReference type="Pfam" id="PF17146">
    <property type="entry name" value="PIN_6"/>
    <property type="match status" value="1"/>
</dbReference>
<dbReference type="GO" id="GO:0005737">
    <property type="term" value="C:cytoplasm"/>
    <property type="evidence" value="ECO:0007669"/>
    <property type="project" value="UniProtKB-ARBA"/>
</dbReference>
<dbReference type="GO" id="GO:0031981">
    <property type="term" value="C:nuclear lumen"/>
    <property type="evidence" value="ECO:0007669"/>
    <property type="project" value="UniProtKB-ARBA"/>
</dbReference>
<dbReference type="InterPro" id="IPR014881">
    <property type="entry name" value="NOB1_Zn-bd"/>
</dbReference>
<dbReference type="PANTHER" id="PTHR12814">
    <property type="entry name" value="RNA-BINDING PROTEIN NOB1"/>
    <property type="match status" value="1"/>
</dbReference>
<feature type="compositionally biased region" description="Pro residues" evidence="10">
    <location>
        <begin position="264"/>
        <end position="275"/>
    </location>
</feature>
<organism evidence="13 14">
    <name type="scientific">Ectocarpus siliculosus</name>
    <name type="common">Brown alga</name>
    <name type="synonym">Conferva siliculosa</name>
    <dbReference type="NCBI Taxonomy" id="2880"/>
    <lineage>
        <taxon>Eukaryota</taxon>
        <taxon>Sar</taxon>
        <taxon>Stramenopiles</taxon>
        <taxon>Ochrophyta</taxon>
        <taxon>PX clade</taxon>
        <taxon>Phaeophyceae</taxon>
        <taxon>Ectocarpales</taxon>
        <taxon>Ectocarpaceae</taxon>
        <taxon>Ectocarpus</taxon>
    </lineage>
</organism>